<feature type="transmembrane region" description="Helical" evidence="6">
    <location>
        <begin position="71"/>
        <end position="91"/>
    </location>
</feature>
<keyword evidence="3 6" id="KW-0812">Transmembrane</keyword>
<feature type="transmembrane region" description="Helical" evidence="6">
    <location>
        <begin position="6"/>
        <end position="32"/>
    </location>
</feature>
<dbReference type="PANTHER" id="PTHR30086">
    <property type="entry name" value="ARGININE EXPORTER PROTEIN ARGO"/>
    <property type="match status" value="1"/>
</dbReference>
<dbReference type="Proteomes" id="UP000191160">
    <property type="component" value="Unassembled WGS sequence"/>
</dbReference>
<feature type="transmembrane region" description="Helical" evidence="6">
    <location>
        <begin position="145"/>
        <end position="169"/>
    </location>
</feature>
<dbReference type="AlphaFoldDB" id="A0A1T1GQW0"/>
<evidence type="ECO:0000313" key="8">
    <source>
        <dbReference type="Proteomes" id="UP000191160"/>
    </source>
</evidence>
<sequence length="203" mass="22324">MNYSEYFLYCVAVIVMIATPGPVMLLVASAGLQGGYKKAFQTIVGTNFASLILIVLSVCILKGILNVNAHWLDGIKILGCLYIAYIGFDILKEVMTQPTEQSLQLKAAQGGFKQGLIVGISNPKDIIFFASFFPQFVGITPHLNLSLIVLTLSWIVLDFATLSLVYLSFHRLSKSRWYKKLLALCGLILVVVAIYGIYSTFTA</sequence>
<dbReference type="PANTHER" id="PTHR30086:SF20">
    <property type="entry name" value="ARGININE EXPORTER PROTEIN ARGO-RELATED"/>
    <property type="match status" value="1"/>
</dbReference>
<dbReference type="GO" id="GO:0015171">
    <property type="term" value="F:amino acid transmembrane transporter activity"/>
    <property type="evidence" value="ECO:0007669"/>
    <property type="project" value="TreeGrafter"/>
</dbReference>
<evidence type="ECO:0000256" key="1">
    <source>
        <dbReference type="ARBA" id="ARBA00004651"/>
    </source>
</evidence>
<evidence type="ECO:0000256" key="6">
    <source>
        <dbReference type="SAM" id="Phobius"/>
    </source>
</evidence>
<comment type="subcellular location">
    <subcellularLocation>
        <location evidence="1">Cell membrane</location>
        <topology evidence="1">Multi-pass membrane protein</topology>
    </subcellularLocation>
</comment>
<dbReference type="GO" id="GO:0005886">
    <property type="term" value="C:plasma membrane"/>
    <property type="evidence" value="ECO:0007669"/>
    <property type="project" value="UniProtKB-SubCell"/>
</dbReference>
<keyword evidence="2" id="KW-1003">Cell membrane</keyword>
<dbReference type="Pfam" id="PF01810">
    <property type="entry name" value="LysE"/>
    <property type="match status" value="1"/>
</dbReference>
<dbReference type="EMBL" id="MVKX01000011">
    <property type="protein sequence ID" value="OOV80004.1"/>
    <property type="molecule type" value="Genomic_DNA"/>
</dbReference>
<evidence type="ECO:0000256" key="4">
    <source>
        <dbReference type="ARBA" id="ARBA00022989"/>
    </source>
</evidence>
<proteinExistence type="predicted"/>
<reference evidence="7 8" key="1">
    <citation type="submission" date="2017-02" db="EMBL/GenBank/DDBJ databases">
        <title>Acinetobacter sp. ANC 4945, whole genome shotgun sequencing project.</title>
        <authorList>
            <person name="Radolfova-Krizova L."/>
            <person name="Al Atrouni A."/>
            <person name="Nemec A."/>
        </authorList>
    </citation>
    <scope>NUCLEOTIDE SEQUENCE [LARGE SCALE GENOMIC DNA]</scope>
    <source>
        <strain evidence="7 8">ANC 4945</strain>
    </source>
</reference>
<keyword evidence="5 6" id="KW-0472">Membrane</keyword>
<keyword evidence="4 6" id="KW-1133">Transmembrane helix</keyword>
<dbReference type="RefSeq" id="WP_078191366.1">
    <property type="nucleotide sequence ID" value="NZ_JAMCOZ010000025.1"/>
</dbReference>
<comment type="caution">
    <text evidence="7">The sequence shown here is derived from an EMBL/GenBank/DDBJ whole genome shotgun (WGS) entry which is preliminary data.</text>
</comment>
<gene>
    <name evidence="7" type="ORF">B1202_14805</name>
</gene>
<keyword evidence="8" id="KW-1185">Reference proteome</keyword>
<evidence type="ECO:0000256" key="3">
    <source>
        <dbReference type="ARBA" id="ARBA00022692"/>
    </source>
</evidence>
<organism evidence="7 8">
    <name type="scientific">Acinetobacter amyesii</name>
    <dbReference type="NCBI Taxonomy" id="2942470"/>
    <lineage>
        <taxon>Bacteria</taxon>
        <taxon>Pseudomonadati</taxon>
        <taxon>Pseudomonadota</taxon>
        <taxon>Gammaproteobacteria</taxon>
        <taxon>Moraxellales</taxon>
        <taxon>Moraxellaceae</taxon>
        <taxon>Acinetobacter</taxon>
    </lineage>
</organism>
<protein>
    <submittedName>
        <fullName evidence="7">Amino acid transporter</fullName>
    </submittedName>
</protein>
<feature type="transmembrane region" description="Helical" evidence="6">
    <location>
        <begin position="44"/>
        <end position="65"/>
    </location>
</feature>
<evidence type="ECO:0000313" key="7">
    <source>
        <dbReference type="EMBL" id="OOV80004.1"/>
    </source>
</evidence>
<evidence type="ECO:0000256" key="2">
    <source>
        <dbReference type="ARBA" id="ARBA00022475"/>
    </source>
</evidence>
<evidence type="ECO:0000256" key="5">
    <source>
        <dbReference type="ARBA" id="ARBA00023136"/>
    </source>
</evidence>
<feature type="transmembrane region" description="Helical" evidence="6">
    <location>
        <begin position="181"/>
        <end position="201"/>
    </location>
</feature>
<dbReference type="InterPro" id="IPR001123">
    <property type="entry name" value="LeuE-type"/>
</dbReference>
<name>A0A1T1GQW0_9GAMM</name>
<accession>A0A1T1GQW0</accession>